<dbReference type="InterPro" id="IPR002110">
    <property type="entry name" value="Ankyrin_rpt"/>
</dbReference>
<dbReference type="PRINTS" id="PR01415">
    <property type="entry name" value="ANKYRIN"/>
</dbReference>
<dbReference type="FunCoup" id="A0A482XH58">
    <property type="interactions" value="375"/>
</dbReference>
<dbReference type="PANTHER" id="PTHR24161">
    <property type="entry name" value="ANK_REP_REGION DOMAIN-CONTAINING PROTEIN-RELATED"/>
    <property type="match status" value="1"/>
</dbReference>
<dbReference type="PANTHER" id="PTHR24161:SF121">
    <property type="entry name" value="M-PHASE PHOSPHOPROTEIN 8"/>
    <property type="match status" value="1"/>
</dbReference>
<evidence type="ECO:0000256" key="3">
    <source>
        <dbReference type="PROSITE-ProRule" id="PRU00023"/>
    </source>
</evidence>
<accession>A0A482XH58</accession>
<dbReference type="SMR" id="A0A482XH58"/>
<dbReference type="STRING" id="195883.A0A482XH58"/>
<proteinExistence type="predicted"/>
<dbReference type="Proteomes" id="UP000291343">
    <property type="component" value="Unassembled WGS sequence"/>
</dbReference>
<name>A0A482XH58_LAOST</name>
<feature type="repeat" description="ANK" evidence="3">
    <location>
        <begin position="125"/>
        <end position="157"/>
    </location>
</feature>
<dbReference type="InParanoid" id="A0A482XH58"/>
<evidence type="ECO:0000256" key="2">
    <source>
        <dbReference type="ARBA" id="ARBA00023043"/>
    </source>
</evidence>
<dbReference type="SMART" id="SM00248">
    <property type="entry name" value="ANK"/>
    <property type="match status" value="8"/>
</dbReference>
<dbReference type="AlphaFoldDB" id="A0A482XH58"/>
<keyword evidence="5" id="KW-1185">Reference proteome</keyword>
<protein>
    <submittedName>
        <fullName evidence="4">Uncharacterized protein</fullName>
    </submittedName>
</protein>
<dbReference type="Pfam" id="PF13857">
    <property type="entry name" value="Ank_5"/>
    <property type="match status" value="1"/>
</dbReference>
<evidence type="ECO:0000313" key="5">
    <source>
        <dbReference type="Proteomes" id="UP000291343"/>
    </source>
</evidence>
<feature type="repeat" description="ANK" evidence="3">
    <location>
        <begin position="158"/>
        <end position="190"/>
    </location>
</feature>
<comment type="caution">
    <text evidence="4">The sequence shown here is derived from an EMBL/GenBank/DDBJ whole genome shotgun (WGS) entry which is preliminary data.</text>
</comment>
<feature type="repeat" description="ANK" evidence="3">
    <location>
        <begin position="191"/>
        <end position="218"/>
    </location>
</feature>
<dbReference type="SUPFAM" id="SSF48403">
    <property type="entry name" value="Ankyrin repeat"/>
    <property type="match status" value="2"/>
</dbReference>
<feature type="repeat" description="ANK" evidence="3">
    <location>
        <begin position="538"/>
        <end position="577"/>
    </location>
</feature>
<dbReference type="EMBL" id="QKKF02010319">
    <property type="protein sequence ID" value="RZF44658.1"/>
    <property type="molecule type" value="Genomic_DNA"/>
</dbReference>
<evidence type="ECO:0000256" key="1">
    <source>
        <dbReference type="ARBA" id="ARBA00022737"/>
    </source>
</evidence>
<sequence>MSRIPLCFKMKVYYAARDGLAMTIVSLLEGKSLDVINEVLSQKVTDEYGQNCTPLIVAARNGHEKVIKLLISRFNPDLEQEGSVKVENYVIEGASALWCAADSGHLNVVKTLVKAGANINHPTLANSTPLRAACFEGYLDVVKYLTEHGANLTIANIYNNTCLMIAAFKGNWDIVSYLLEKGVDPDEKDHCGETAMHFAAQCGHIDIVKELLKYNAEMVENKYGMTPLLTAADRTKEDLVLFLVDRPEVTLCEKIDALELLGASYANNSQNYSLELSYYYLLETMQLRYLDDENPILKPEMEPIQAYDNWREAQNMLQLNAIRTNSEALHMESLVIRERILGQCNPEVPHSVIYRGAVFADSARFDRCLDLWLHALHLCQMNHVPVFKDLLRFAQVFCQMVHLGVGIPFYYIERVLEAAALELERNKEKLLSCRPNEEAQLKEEMERNVISALYVLVISSKLNEKYCKDDDYKLRKLIFKLNKLQVTSKIGQTLLHLCVNPDTPVDEFHTNDVCRFPCSDTAKLLIHCGANVNAMDDEGNTPLHVIVRQHHANDFIALHKIVNSLAEAGAHIDVVNAKGKTPFELATSGFAENVVRHHTKINLMCLAARVIQQNRVPYYGQVPQSLEEFIDLHGSGSRPEKKERKATFILVKGRRLDHY</sequence>
<keyword evidence="1" id="KW-0677">Repeat</keyword>
<dbReference type="Pfam" id="PF00023">
    <property type="entry name" value="Ank"/>
    <property type="match status" value="1"/>
</dbReference>
<dbReference type="Pfam" id="PF12796">
    <property type="entry name" value="Ank_2"/>
    <property type="match status" value="2"/>
</dbReference>
<keyword evidence="2 3" id="KW-0040">ANK repeat</keyword>
<reference evidence="4 5" key="1">
    <citation type="journal article" date="2017" name="Gigascience">
        <title>Genome sequence of the small brown planthopper, Laodelphax striatellus.</title>
        <authorList>
            <person name="Zhu J."/>
            <person name="Jiang F."/>
            <person name="Wang X."/>
            <person name="Yang P."/>
            <person name="Bao Y."/>
            <person name="Zhao W."/>
            <person name="Wang W."/>
            <person name="Lu H."/>
            <person name="Wang Q."/>
            <person name="Cui N."/>
            <person name="Li J."/>
            <person name="Chen X."/>
            <person name="Luo L."/>
            <person name="Yu J."/>
            <person name="Kang L."/>
            <person name="Cui F."/>
        </authorList>
    </citation>
    <scope>NUCLEOTIDE SEQUENCE [LARGE SCALE GENOMIC DNA]</scope>
    <source>
        <strain evidence="4">Lst14</strain>
    </source>
</reference>
<gene>
    <name evidence="4" type="ORF">LSTR_LSTR000610</name>
</gene>
<dbReference type="InterPro" id="IPR036770">
    <property type="entry name" value="Ankyrin_rpt-contain_sf"/>
</dbReference>
<evidence type="ECO:0000313" key="4">
    <source>
        <dbReference type="EMBL" id="RZF44658.1"/>
    </source>
</evidence>
<dbReference type="Gene3D" id="1.25.40.20">
    <property type="entry name" value="Ankyrin repeat-containing domain"/>
    <property type="match status" value="3"/>
</dbReference>
<dbReference type="PROSITE" id="PS50297">
    <property type="entry name" value="ANK_REP_REGION"/>
    <property type="match status" value="5"/>
</dbReference>
<organism evidence="4 5">
    <name type="scientific">Laodelphax striatellus</name>
    <name type="common">Small brown planthopper</name>
    <name type="synonym">Delphax striatella</name>
    <dbReference type="NCBI Taxonomy" id="195883"/>
    <lineage>
        <taxon>Eukaryota</taxon>
        <taxon>Metazoa</taxon>
        <taxon>Ecdysozoa</taxon>
        <taxon>Arthropoda</taxon>
        <taxon>Hexapoda</taxon>
        <taxon>Insecta</taxon>
        <taxon>Pterygota</taxon>
        <taxon>Neoptera</taxon>
        <taxon>Paraneoptera</taxon>
        <taxon>Hemiptera</taxon>
        <taxon>Auchenorrhyncha</taxon>
        <taxon>Fulgoroidea</taxon>
        <taxon>Delphacidae</taxon>
        <taxon>Criomorphinae</taxon>
        <taxon>Laodelphax</taxon>
    </lineage>
</organism>
<dbReference type="OrthoDB" id="4429489at2759"/>
<feature type="repeat" description="ANK" evidence="3">
    <location>
        <begin position="92"/>
        <end position="124"/>
    </location>
</feature>
<dbReference type="PROSITE" id="PS50088">
    <property type="entry name" value="ANK_REPEAT"/>
    <property type="match status" value="5"/>
</dbReference>